<sequence length="94" mass="10897">MERDALLKTLTELDFMATDLALFLNTHPTHEEAISMYNKIIKAADTVRGKYEKIAGPVCGSRSMNRCDDKWLWDDCPWPWQNSFNFEAPKARCK</sequence>
<reference evidence="2" key="1">
    <citation type="submission" date="2019-08" db="EMBL/GenBank/DDBJ databases">
        <authorList>
            <person name="Kucharzyk K."/>
            <person name="Murdoch R.W."/>
            <person name="Higgins S."/>
            <person name="Loffler F."/>
        </authorList>
    </citation>
    <scope>NUCLEOTIDE SEQUENCE</scope>
</reference>
<dbReference type="InterPro" id="IPR024207">
    <property type="entry name" value="CotJB_dom"/>
</dbReference>
<gene>
    <name evidence="2" type="ORF">SDC9_138875</name>
</gene>
<dbReference type="AlphaFoldDB" id="A0A645DR15"/>
<name>A0A645DR15_9ZZZZ</name>
<dbReference type="Pfam" id="PF12652">
    <property type="entry name" value="CotJB"/>
    <property type="match status" value="1"/>
</dbReference>
<evidence type="ECO:0000313" key="2">
    <source>
        <dbReference type="EMBL" id="MPM91741.1"/>
    </source>
</evidence>
<evidence type="ECO:0000259" key="1">
    <source>
        <dbReference type="Pfam" id="PF12652"/>
    </source>
</evidence>
<accession>A0A645DR15</accession>
<organism evidence="2">
    <name type="scientific">bioreactor metagenome</name>
    <dbReference type="NCBI Taxonomy" id="1076179"/>
    <lineage>
        <taxon>unclassified sequences</taxon>
        <taxon>metagenomes</taxon>
        <taxon>ecological metagenomes</taxon>
    </lineage>
</organism>
<feature type="domain" description="Protein CotJB" evidence="1">
    <location>
        <begin position="5"/>
        <end position="81"/>
    </location>
</feature>
<dbReference type="EMBL" id="VSSQ01038762">
    <property type="protein sequence ID" value="MPM91741.1"/>
    <property type="molecule type" value="Genomic_DNA"/>
</dbReference>
<comment type="caution">
    <text evidence="2">The sequence shown here is derived from an EMBL/GenBank/DDBJ whole genome shotgun (WGS) entry which is preliminary data.</text>
</comment>
<protein>
    <recommendedName>
        <fullName evidence="1">Protein CotJB domain-containing protein</fullName>
    </recommendedName>
</protein>
<proteinExistence type="predicted"/>